<dbReference type="Proteomes" id="UP000199706">
    <property type="component" value="Unassembled WGS sequence"/>
</dbReference>
<proteinExistence type="predicted"/>
<name>A0A1G8LTG4_9BURK</name>
<gene>
    <name evidence="2" type="ORF">SAMN05216466_12726</name>
</gene>
<accession>A0A1G8LTG4</accession>
<organism evidence="2 3">
    <name type="scientific">Paraburkholderia phenazinium</name>
    <dbReference type="NCBI Taxonomy" id="60549"/>
    <lineage>
        <taxon>Bacteria</taxon>
        <taxon>Pseudomonadati</taxon>
        <taxon>Pseudomonadota</taxon>
        <taxon>Betaproteobacteria</taxon>
        <taxon>Burkholderiales</taxon>
        <taxon>Burkholderiaceae</taxon>
        <taxon>Paraburkholderia</taxon>
    </lineage>
</organism>
<feature type="region of interest" description="Disordered" evidence="1">
    <location>
        <begin position="21"/>
        <end position="51"/>
    </location>
</feature>
<dbReference type="EMBL" id="FNCJ01000027">
    <property type="protein sequence ID" value="SDI58936.1"/>
    <property type="molecule type" value="Genomic_DNA"/>
</dbReference>
<evidence type="ECO:0000313" key="2">
    <source>
        <dbReference type="EMBL" id="SDI58936.1"/>
    </source>
</evidence>
<reference evidence="2 3" key="1">
    <citation type="submission" date="2016-10" db="EMBL/GenBank/DDBJ databases">
        <authorList>
            <person name="de Groot N.N."/>
        </authorList>
    </citation>
    <scope>NUCLEOTIDE SEQUENCE [LARGE SCALE GENOMIC DNA]</scope>
    <source>
        <strain evidence="2 3">LMG 2247</strain>
    </source>
</reference>
<evidence type="ECO:0000313" key="3">
    <source>
        <dbReference type="Proteomes" id="UP000199706"/>
    </source>
</evidence>
<protein>
    <submittedName>
        <fullName evidence="2">Uncharacterized protein</fullName>
    </submittedName>
</protein>
<sequence length="51" mass="5677">MREDACRCVEPAKSLDEKKPAYLGGLNPYQRRHGGDKTNYSKAFGAAQHPN</sequence>
<dbReference type="AlphaFoldDB" id="A0A1G8LTG4"/>
<evidence type="ECO:0000256" key="1">
    <source>
        <dbReference type="SAM" id="MobiDB-lite"/>
    </source>
</evidence>